<reference evidence="1" key="1">
    <citation type="submission" date="2020-09" db="EMBL/GenBank/DDBJ databases">
        <authorList>
            <person name="Kikuchi T."/>
        </authorList>
    </citation>
    <scope>NUCLEOTIDE SEQUENCE</scope>
    <source>
        <strain evidence="1">SH1</strain>
    </source>
</reference>
<sequence>MPLTIRKAFSLTPCLAQPKRLEEWIVLSARGLDTSIFGLHEYMIERQKTYGAPRPRLSRPPLTYFFRIVAATMLLQPNMVNEAVKHKYTIRKK</sequence>
<evidence type="ECO:0000313" key="1">
    <source>
        <dbReference type="EMBL" id="CAD5213071.1"/>
    </source>
</evidence>
<dbReference type="EMBL" id="CAJFCW020000002">
    <property type="protein sequence ID" value="CAG9098949.1"/>
    <property type="molecule type" value="Genomic_DNA"/>
</dbReference>
<organism evidence="1 2">
    <name type="scientific">Bursaphelenchus okinawaensis</name>
    <dbReference type="NCBI Taxonomy" id="465554"/>
    <lineage>
        <taxon>Eukaryota</taxon>
        <taxon>Metazoa</taxon>
        <taxon>Ecdysozoa</taxon>
        <taxon>Nematoda</taxon>
        <taxon>Chromadorea</taxon>
        <taxon>Rhabditida</taxon>
        <taxon>Tylenchina</taxon>
        <taxon>Tylenchomorpha</taxon>
        <taxon>Aphelenchoidea</taxon>
        <taxon>Aphelenchoididae</taxon>
        <taxon>Bursaphelenchus</taxon>
    </lineage>
</organism>
<proteinExistence type="predicted"/>
<evidence type="ECO:0000313" key="2">
    <source>
        <dbReference type="Proteomes" id="UP000614601"/>
    </source>
</evidence>
<dbReference type="EMBL" id="CAJFDH010000002">
    <property type="protein sequence ID" value="CAD5213071.1"/>
    <property type="molecule type" value="Genomic_DNA"/>
</dbReference>
<dbReference type="Proteomes" id="UP000783686">
    <property type="component" value="Unassembled WGS sequence"/>
</dbReference>
<name>A0A811KCM1_9BILA</name>
<accession>A0A811KCM1</accession>
<keyword evidence="2" id="KW-1185">Reference proteome</keyword>
<dbReference type="Proteomes" id="UP000614601">
    <property type="component" value="Unassembled WGS sequence"/>
</dbReference>
<protein>
    <submittedName>
        <fullName evidence="1">Uncharacterized protein</fullName>
    </submittedName>
</protein>
<comment type="caution">
    <text evidence="1">The sequence shown here is derived from an EMBL/GenBank/DDBJ whole genome shotgun (WGS) entry which is preliminary data.</text>
</comment>
<gene>
    <name evidence="1" type="ORF">BOKJ2_LOCUS4872</name>
</gene>
<dbReference type="AlphaFoldDB" id="A0A811KCM1"/>